<evidence type="ECO:0000256" key="5">
    <source>
        <dbReference type="ARBA" id="ARBA00023242"/>
    </source>
</evidence>
<comment type="caution">
    <text evidence="6">Lacks conserved residue(s) required for the propagation of feature annotation.</text>
</comment>
<evidence type="ECO:0000256" key="3">
    <source>
        <dbReference type="ARBA" id="ARBA00023125"/>
    </source>
</evidence>
<dbReference type="AlphaFoldDB" id="A0A1B6F2L4"/>
<evidence type="ECO:0000259" key="8">
    <source>
        <dbReference type="PROSITE" id="PS50252"/>
    </source>
</evidence>
<protein>
    <recommendedName>
        <fullName evidence="8">T-box domain-containing protein</fullName>
    </recommendedName>
</protein>
<evidence type="ECO:0000313" key="9">
    <source>
        <dbReference type="EMBL" id="JAS44519.1"/>
    </source>
</evidence>
<comment type="subcellular location">
    <subcellularLocation>
        <location evidence="1 6">Nucleus</location>
    </subcellularLocation>
</comment>
<keyword evidence="3 6" id="KW-0238">DNA-binding</keyword>
<evidence type="ECO:0000256" key="7">
    <source>
        <dbReference type="SAM" id="MobiDB-lite"/>
    </source>
</evidence>
<dbReference type="PANTHER" id="PTHR11267:SF190">
    <property type="entry name" value="T-BOX TRANSCRIPTION FACTOR TBX20"/>
    <property type="match status" value="1"/>
</dbReference>
<gene>
    <name evidence="9" type="ORF">g.17334</name>
</gene>
<proteinExistence type="predicted"/>
<dbReference type="InterPro" id="IPR001699">
    <property type="entry name" value="TF_T-box"/>
</dbReference>
<feature type="compositionally biased region" description="Acidic residues" evidence="7">
    <location>
        <begin position="66"/>
        <end position="86"/>
    </location>
</feature>
<reference evidence="9" key="1">
    <citation type="submission" date="2015-11" db="EMBL/GenBank/DDBJ databases">
        <title>De novo transcriptome assembly of four potential Pierce s Disease insect vectors from Arizona vineyards.</title>
        <authorList>
            <person name="Tassone E.E."/>
        </authorList>
    </citation>
    <scope>NUCLEOTIDE SEQUENCE</scope>
</reference>
<dbReference type="PROSITE" id="PS01283">
    <property type="entry name" value="TBOX_1"/>
    <property type="match status" value="1"/>
</dbReference>
<dbReference type="Gene3D" id="2.60.40.820">
    <property type="entry name" value="Transcription factor, T-box"/>
    <property type="match status" value="1"/>
</dbReference>
<dbReference type="GO" id="GO:0005634">
    <property type="term" value="C:nucleus"/>
    <property type="evidence" value="ECO:0007669"/>
    <property type="project" value="UniProtKB-SubCell"/>
</dbReference>
<evidence type="ECO:0000256" key="2">
    <source>
        <dbReference type="ARBA" id="ARBA00023015"/>
    </source>
</evidence>
<dbReference type="GO" id="GO:0045893">
    <property type="term" value="P:positive regulation of DNA-templated transcription"/>
    <property type="evidence" value="ECO:0007669"/>
    <property type="project" value="InterPro"/>
</dbReference>
<feature type="non-terminal residue" evidence="9">
    <location>
        <position position="191"/>
    </location>
</feature>
<keyword evidence="5 6" id="KW-0539">Nucleus</keyword>
<feature type="domain" description="T-box" evidence="8">
    <location>
        <begin position="141"/>
        <end position="191"/>
    </location>
</feature>
<keyword evidence="4" id="KW-0804">Transcription</keyword>
<dbReference type="PROSITE" id="PS50252">
    <property type="entry name" value="TBOX_3"/>
    <property type="match status" value="1"/>
</dbReference>
<dbReference type="EMBL" id="GECZ01025250">
    <property type="protein sequence ID" value="JAS44519.1"/>
    <property type="molecule type" value="Transcribed_RNA"/>
</dbReference>
<dbReference type="GO" id="GO:0001708">
    <property type="term" value="P:cell fate specification"/>
    <property type="evidence" value="ECO:0007669"/>
    <property type="project" value="TreeGrafter"/>
</dbReference>
<dbReference type="Pfam" id="PF00907">
    <property type="entry name" value="T-box"/>
    <property type="match status" value="1"/>
</dbReference>
<evidence type="ECO:0000256" key="6">
    <source>
        <dbReference type="PROSITE-ProRule" id="PRU00201"/>
    </source>
</evidence>
<accession>A0A1B6F2L4</accession>
<dbReference type="SUPFAM" id="SSF49417">
    <property type="entry name" value="p53-like transcription factors"/>
    <property type="match status" value="1"/>
</dbReference>
<dbReference type="PANTHER" id="PTHR11267">
    <property type="entry name" value="T-BOX PROTEIN-RELATED"/>
    <property type="match status" value="1"/>
</dbReference>
<dbReference type="InterPro" id="IPR018186">
    <property type="entry name" value="TF_T-box_CS"/>
</dbReference>
<evidence type="ECO:0000256" key="1">
    <source>
        <dbReference type="ARBA" id="ARBA00004123"/>
    </source>
</evidence>
<dbReference type="InterPro" id="IPR046360">
    <property type="entry name" value="T-box_DNA-bd"/>
</dbReference>
<feature type="region of interest" description="Disordered" evidence="7">
    <location>
        <begin position="29"/>
        <end position="119"/>
    </location>
</feature>
<evidence type="ECO:0000256" key="4">
    <source>
        <dbReference type="ARBA" id="ARBA00023163"/>
    </source>
</evidence>
<keyword evidence="2" id="KW-0805">Transcription regulation</keyword>
<sequence>MLLGTMQEEGLASKPRATDFSIAAIMAREAPRPLVRQQPLVGRLSLGGSRRVPSSRGDSDRSAAESDYEEEEEDVEVDVEECSESEGEARLRKRTVSECASEEEDRERESPGPGLGAGVGGRLKVRRRCNCQELLGAECHLETKELWDKFHDLGTEMIITKTGRRMFPTLRVSFAGLRPEQRYAVLMDIVP</sequence>
<organism evidence="9">
    <name type="scientific">Cuerna arida</name>
    <dbReference type="NCBI Taxonomy" id="1464854"/>
    <lineage>
        <taxon>Eukaryota</taxon>
        <taxon>Metazoa</taxon>
        <taxon>Ecdysozoa</taxon>
        <taxon>Arthropoda</taxon>
        <taxon>Hexapoda</taxon>
        <taxon>Insecta</taxon>
        <taxon>Pterygota</taxon>
        <taxon>Neoptera</taxon>
        <taxon>Paraneoptera</taxon>
        <taxon>Hemiptera</taxon>
        <taxon>Auchenorrhyncha</taxon>
        <taxon>Membracoidea</taxon>
        <taxon>Cicadellidae</taxon>
        <taxon>Cicadellinae</taxon>
        <taxon>Proconiini</taxon>
        <taxon>Cuerna</taxon>
    </lineage>
</organism>
<dbReference type="GO" id="GO:0000981">
    <property type="term" value="F:DNA-binding transcription factor activity, RNA polymerase II-specific"/>
    <property type="evidence" value="ECO:0007669"/>
    <property type="project" value="TreeGrafter"/>
</dbReference>
<dbReference type="GO" id="GO:0000978">
    <property type="term" value="F:RNA polymerase II cis-regulatory region sequence-specific DNA binding"/>
    <property type="evidence" value="ECO:0007669"/>
    <property type="project" value="InterPro"/>
</dbReference>
<dbReference type="GO" id="GO:0000785">
    <property type="term" value="C:chromatin"/>
    <property type="evidence" value="ECO:0007669"/>
    <property type="project" value="TreeGrafter"/>
</dbReference>
<dbReference type="GO" id="GO:0007507">
    <property type="term" value="P:heart development"/>
    <property type="evidence" value="ECO:0007669"/>
    <property type="project" value="TreeGrafter"/>
</dbReference>
<dbReference type="InterPro" id="IPR008967">
    <property type="entry name" value="p53-like_TF_DNA-bd_sf"/>
</dbReference>
<dbReference type="InterPro" id="IPR036960">
    <property type="entry name" value="T-box_sf"/>
</dbReference>
<name>A0A1B6F2L4_9HEMI</name>